<dbReference type="EMBL" id="JARJLG010000038">
    <property type="protein sequence ID" value="KAJ7764095.1"/>
    <property type="molecule type" value="Genomic_DNA"/>
</dbReference>
<keyword evidence="3" id="KW-1185">Reference proteome</keyword>
<feature type="region of interest" description="Disordered" evidence="1">
    <location>
        <begin position="91"/>
        <end position="116"/>
    </location>
</feature>
<proteinExistence type="predicted"/>
<accession>A0AAD7NKD9</accession>
<evidence type="ECO:0000256" key="1">
    <source>
        <dbReference type="SAM" id="MobiDB-lite"/>
    </source>
</evidence>
<reference evidence="2" key="1">
    <citation type="submission" date="2023-03" db="EMBL/GenBank/DDBJ databases">
        <title>Massive genome expansion in bonnet fungi (Mycena s.s.) driven by repeated elements and novel gene families across ecological guilds.</title>
        <authorList>
            <consortium name="Lawrence Berkeley National Laboratory"/>
            <person name="Harder C.B."/>
            <person name="Miyauchi S."/>
            <person name="Viragh M."/>
            <person name="Kuo A."/>
            <person name="Thoen E."/>
            <person name="Andreopoulos B."/>
            <person name="Lu D."/>
            <person name="Skrede I."/>
            <person name="Drula E."/>
            <person name="Henrissat B."/>
            <person name="Morin E."/>
            <person name="Kohler A."/>
            <person name="Barry K."/>
            <person name="LaButti K."/>
            <person name="Morin E."/>
            <person name="Salamov A."/>
            <person name="Lipzen A."/>
            <person name="Mereny Z."/>
            <person name="Hegedus B."/>
            <person name="Baldrian P."/>
            <person name="Stursova M."/>
            <person name="Weitz H."/>
            <person name="Taylor A."/>
            <person name="Grigoriev I.V."/>
            <person name="Nagy L.G."/>
            <person name="Martin F."/>
            <person name="Kauserud H."/>
        </authorList>
    </citation>
    <scope>NUCLEOTIDE SEQUENCE</scope>
    <source>
        <strain evidence="2">CBHHK188m</strain>
    </source>
</reference>
<dbReference type="Proteomes" id="UP001215280">
    <property type="component" value="Unassembled WGS sequence"/>
</dbReference>
<sequence>MPQHCCITYHFFLPVGRPEAENNQKKEGRGILSPRGAKLRVLGDDAEALRGYPRRGQSDGKMIYLPVDNRVNIDSGVLALSASAPKLALQDQRYRDQQQGRKLKGKEGSLGQEERGEDVHRWLGDAWCQVETDTIGSSNTAGTRRGRVPENCEDSESRNGSRRSSRAAEAIAWPSSKRKGDGGGGWPPVGVAVENMNCSEQQTIWIHPPCKMKGRKRTSTGILVWIRRSQQLALWRGATGGIKCRTVHEERTGATGGKCDAAQETVHNGAPQTAIWDAAQRVSTQAKRESAAGDSMWEERRTNIESHHP</sequence>
<dbReference type="AlphaFoldDB" id="A0AAD7NKD9"/>
<feature type="region of interest" description="Disordered" evidence="1">
    <location>
        <begin position="282"/>
        <end position="309"/>
    </location>
</feature>
<comment type="caution">
    <text evidence="2">The sequence shown here is derived from an EMBL/GenBank/DDBJ whole genome shotgun (WGS) entry which is preliminary data.</text>
</comment>
<feature type="compositionally biased region" description="Basic and acidic residues" evidence="1">
    <location>
        <begin position="286"/>
        <end position="309"/>
    </location>
</feature>
<feature type="region of interest" description="Disordered" evidence="1">
    <location>
        <begin position="134"/>
        <end position="185"/>
    </location>
</feature>
<name>A0AAD7NKD9_9AGAR</name>
<organism evidence="2 3">
    <name type="scientific">Mycena maculata</name>
    <dbReference type="NCBI Taxonomy" id="230809"/>
    <lineage>
        <taxon>Eukaryota</taxon>
        <taxon>Fungi</taxon>
        <taxon>Dikarya</taxon>
        <taxon>Basidiomycota</taxon>
        <taxon>Agaricomycotina</taxon>
        <taxon>Agaricomycetes</taxon>
        <taxon>Agaricomycetidae</taxon>
        <taxon>Agaricales</taxon>
        <taxon>Marasmiineae</taxon>
        <taxon>Mycenaceae</taxon>
        <taxon>Mycena</taxon>
    </lineage>
</organism>
<protein>
    <submittedName>
        <fullName evidence="2">Uncharacterized protein</fullName>
    </submittedName>
</protein>
<evidence type="ECO:0000313" key="2">
    <source>
        <dbReference type="EMBL" id="KAJ7764095.1"/>
    </source>
</evidence>
<evidence type="ECO:0000313" key="3">
    <source>
        <dbReference type="Proteomes" id="UP001215280"/>
    </source>
</evidence>
<gene>
    <name evidence="2" type="ORF">DFH07DRAFT_770502</name>
</gene>
<feature type="compositionally biased region" description="Basic and acidic residues" evidence="1">
    <location>
        <begin position="147"/>
        <end position="159"/>
    </location>
</feature>